<organism evidence="2 3">
    <name type="scientific">Stylosanthes scabra</name>
    <dbReference type="NCBI Taxonomy" id="79078"/>
    <lineage>
        <taxon>Eukaryota</taxon>
        <taxon>Viridiplantae</taxon>
        <taxon>Streptophyta</taxon>
        <taxon>Embryophyta</taxon>
        <taxon>Tracheophyta</taxon>
        <taxon>Spermatophyta</taxon>
        <taxon>Magnoliopsida</taxon>
        <taxon>eudicotyledons</taxon>
        <taxon>Gunneridae</taxon>
        <taxon>Pentapetalae</taxon>
        <taxon>rosids</taxon>
        <taxon>fabids</taxon>
        <taxon>Fabales</taxon>
        <taxon>Fabaceae</taxon>
        <taxon>Papilionoideae</taxon>
        <taxon>50 kb inversion clade</taxon>
        <taxon>dalbergioids sensu lato</taxon>
        <taxon>Dalbergieae</taxon>
        <taxon>Pterocarpus clade</taxon>
        <taxon>Stylosanthes</taxon>
    </lineage>
</organism>
<protein>
    <submittedName>
        <fullName evidence="2">Uncharacterized protein</fullName>
    </submittedName>
</protein>
<accession>A0ABU6R474</accession>
<dbReference type="Pfam" id="PF03004">
    <property type="entry name" value="Transposase_24"/>
    <property type="match status" value="1"/>
</dbReference>
<dbReference type="PANTHER" id="PTHR33144:SF45">
    <property type="entry name" value="TRANSPOSASE TNP1_EN_SPM-LIKE DOMAIN-CONTAINING PROTEIN"/>
    <property type="match status" value="1"/>
</dbReference>
<feature type="region of interest" description="Disordered" evidence="1">
    <location>
        <begin position="441"/>
        <end position="468"/>
    </location>
</feature>
<dbReference type="Proteomes" id="UP001341840">
    <property type="component" value="Unassembled WGS sequence"/>
</dbReference>
<name>A0ABU6R474_9FABA</name>
<dbReference type="EMBL" id="JASCZI010030224">
    <property type="protein sequence ID" value="MED6118943.1"/>
    <property type="molecule type" value="Genomic_DNA"/>
</dbReference>
<evidence type="ECO:0000313" key="3">
    <source>
        <dbReference type="Proteomes" id="UP001341840"/>
    </source>
</evidence>
<feature type="compositionally biased region" description="Polar residues" evidence="1">
    <location>
        <begin position="42"/>
        <end position="52"/>
    </location>
</feature>
<keyword evidence="3" id="KW-1185">Reference proteome</keyword>
<proteinExistence type="predicted"/>
<evidence type="ECO:0000256" key="1">
    <source>
        <dbReference type="SAM" id="MobiDB-lite"/>
    </source>
</evidence>
<evidence type="ECO:0000313" key="2">
    <source>
        <dbReference type="EMBL" id="MED6118943.1"/>
    </source>
</evidence>
<feature type="region of interest" description="Disordered" evidence="1">
    <location>
        <begin position="92"/>
        <end position="135"/>
    </location>
</feature>
<dbReference type="InterPro" id="IPR004252">
    <property type="entry name" value="Probable_transposase_24"/>
</dbReference>
<reference evidence="2 3" key="1">
    <citation type="journal article" date="2023" name="Plants (Basel)">
        <title>Bridging the Gap: Combining Genomics and Transcriptomics Approaches to Understand Stylosanthes scabra, an Orphan Legume from the Brazilian Caatinga.</title>
        <authorList>
            <person name="Ferreira-Neto J.R.C."/>
            <person name="da Silva M.D."/>
            <person name="Binneck E."/>
            <person name="de Melo N.F."/>
            <person name="da Silva R.H."/>
            <person name="de Melo A.L.T.M."/>
            <person name="Pandolfi V."/>
            <person name="Bustamante F.O."/>
            <person name="Brasileiro-Vidal A.C."/>
            <person name="Benko-Iseppon A.M."/>
        </authorList>
    </citation>
    <scope>NUCLEOTIDE SEQUENCE [LARGE SCALE GENOMIC DNA]</scope>
    <source>
        <tissue evidence="2">Leaves</tissue>
    </source>
</reference>
<gene>
    <name evidence="2" type="ORF">PIB30_007448</name>
</gene>
<feature type="compositionally biased region" description="Low complexity" evidence="1">
    <location>
        <begin position="447"/>
        <end position="459"/>
    </location>
</feature>
<sequence length="468" mass="52170">MPRKPRFNLPTTTDAFADVQTGGNVVGTMERRTESSSEQSQKVSDNPLSTRTGTKKALSKVTQFRPPHSEARPAKSARVVVPRVLAPRECSTHCADLDDTSSEDEEYIPEADVEESSEESLGNLSEREEVGKSGKETCRKQRDVWHVRVIENGVKRKENITAKEVFSLPAGRKVVLIFDDMNKPVGQAGGLLGTVLGSMASDFSLFPIGTRSWKHMTENKEREYNRQILRFFDFQDDAKGTKKSVILGMLGKMWRDTRGNLFNKLYDDTKSIDDNVKHCCPEEIDQNDWKAFIEYRLEEDTLVRKHGRHASRGEMWTMVHRRNDGSYIHDDARSIGEVIADIESRDESTKELSPNDSLAQVLGKEHSGRVRGVGPGPCLTKLAGSSLQQSSYGVQIEEYQKQIVELRAETTKEKKKTLARQNVMKFLVERLGGDLPPEIASQITALGSGPSTSQSGPSSDNANILSSP</sequence>
<feature type="region of interest" description="Disordered" evidence="1">
    <location>
        <begin position="1"/>
        <end position="78"/>
    </location>
</feature>
<comment type="caution">
    <text evidence="2">The sequence shown here is derived from an EMBL/GenBank/DDBJ whole genome shotgun (WGS) entry which is preliminary data.</text>
</comment>
<feature type="compositionally biased region" description="Basic and acidic residues" evidence="1">
    <location>
        <begin position="125"/>
        <end position="135"/>
    </location>
</feature>
<feature type="compositionally biased region" description="Acidic residues" evidence="1">
    <location>
        <begin position="97"/>
        <end position="118"/>
    </location>
</feature>
<dbReference type="PANTHER" id="PTHR33144">
    <property type="entry name" value="OS10G0409366 PROTEIN-RELATED"/>
    <property type="match status" value="1"/>
</dbReference>